<protein>
    <submittedName>
        <fullName evidence="1">Uncharacterized protein</fullName>
    </submittedName>
</protein>
<dbReference type="Proteomes" id="UP000254737">
    <property type="component" value="Unassembled WGS sequence"/>
</dbReference>
<evidence type="ECO:0000313" key="2">
    <source>
        <dbReference type="Proteomes" id="UP000254737"/>
    </source>
</evidence>
<proteinExistence type="predicted"/>
<gene>
    <name evidence="1" type="ORF">NCTC13456_03436</name>
</gene>
<accession>A0A376J760</accession>
<name>A0A376J760_9FLAO</name>
<dbReference type="EMBL" id="UFXS01000002">
    <property type="protein sequence ID" value="STE54627.1"/>
    <property type="molecule type" value="Genomic_DNA"/>
</dbReference>
<evidence type="ECO:0000313" key="1">
    <source>
        <dbReference type="EMBL" id="STE54627.1"/>
    </source>
</evidence>
<dbReference type="PROSITE" id="PS51257">
    <property type="entry name" value="PROKAR_LIPOPROTEIN"/>
    <property type="match status" value="1"/>
</dbReference>
<sequence length="64" mass="7565">MRRELGTSVKEQKKISKKSNRYIRNNIYFPFMGACRFNPIMKEVYTKINDKNTSKMIGQVSKNC</sequence>
<dbReference type="AlphaFoldDB" id="A0A376J760"/>
<reference evidence="1 2" key="1">
    <citation type="submission" date="2018-06" db="EMBL/GenBank/DDBJ databases">
        <authorList>
            <consortium name="Pathogen Informatics"/>
            <person name="Doyle S."/>
        </authorList>
    </citation>
    <scope>NUCLEOTIDE SEQUENCE [LARGE SCALE GENOMIC DNA]</scope>
    <source>
        <strain evidence="1 2">NCTC13456</strain>
    </source>
</reference>
<organism evidence="1 2">
    <name type="scientific">Empedobacter falsenii</name>
    <dbReference type="NCBI Taxonomy" id="343874"/>
    <lineage>
        <taxon>Bacteria</taxon>
        <taxon>Pseudomonadati</taxon>
        <taxon>Bacteroidota</taxon>
        <taxon>Flavobacteriia</taxon>
        <taxon>Flavobacteriales</taxon>
        <taxon>Weeksellaceae</taxon>
        <taxon>Empedobacter</taxon>
    </lineage>
</organism>